<keyword evidence="9" id="KW-1185">Reference proteome</keyword>
<protein>
    <recommendedName>
        <fullName evidence="6">GDT1 family protein</fullName>
    </recommendedName>
</protein>
<dbReference type="GO" id="GO:0015085">
    <property type="term" value="F:calcium ion transmembrane transporter activity"/>
    <property type="evidence" value="ECO:0007669"/>
    <property type="project" value="TreeGrafter"/>
</dbReference>
<dbReference type="EMBL" id="JAFCMP010000001">
    <property type="protein sequence ID" value="KAG5193133.1"/>
    <property type="molecule type" value="Genomic_DNA"/>
</dbReference>
<comment type="similarity">
    <text evidence="2 6">Belongs to the GDT1 family.</text>
</comment>
<keyword evidence="4 6" id="KW-1133">Transmembrane helix</keyword>
<evidence type="ECO:0000256" key="1">
    <source>
        <dbReference type="ARBA" id="ARBA00004141"/>
    </source>
</evidence>
<feature type="transmembrane region" description="Helical" evidence="6">
    <location>
        <begin position="98"/>
        <end position="122"/>
    </location>
</feature>
<evidence type="ECO:0000256" key="5">
    <source>
        <dbReference type="ARBA" id="ARBA00023136"/>
    </source>
</evidence>
<dbReference type="GO" id="GO:0032468">
    <property type="term" value="P:Golgi calcium ion homeostasis"/>
    <property type="evidence" value="ECO:0007669"/>
    <property type="project" value="TreeGrafter"/>
</dbReference>
<comment type="caution">
    <text evidence="8">The sequence shown here is derived from an EMBL/GenBank/DDBJ whole genome shotgun (WGS) entry which is preliminary data.</text>
</comment>
<feature type="transmembrane region" description="Helical" evidence="6">
    <location>
        <begin position="334"/>
        <end position="354"/>
    </location>
</feature>
<feature type="compositionally biased region" description="Acidic residues" evidence="7">
    <location>
        <begin position="234"/>
        <end position="248"/>
    </location>
</feature>
<keyword evidence="6" id="KW-0732">Signal</keyword>
<dbReference type="PROSITE" id="PS01214">
    <property type="entry name" value="UPF0016"/>
    <property type="match status" value="1"/>
</dbReference>
<organism evidence="8 9">
    <name type="scientific">Tribonema minus</name>
    <dbReference type="NCBI Taxonomy" id="303371"/>
    <lineage>
        <taxon>Eukaryota</taxon>
        <taxon>Sar</taxon>
        <taxon>Stramenopiles</taxon>
        <taxon>Ochrophyta</taxon>
        <taxon>PX clade</taxon>
        <taxon>Xanthophyceae</taxon>
        <taxon>Tribonematales</taxon>
        <taxon>Tribonemataceae</taxon>
        <taxon>Tribonema</taxon>
    </lineage>
</organism>
<comment type="subcellular location">
    <subcellularLocation>
        <location evidence="1 6">Membrane</location>
        <topology evidence="1 6">Multi-pass membrane protein</topology>
    </subcellularLocation>
</comment>
<dbReference type="GO" id="GO:0005384">
    <property type="term" value="F:manganese ion transmembrane transporter activity"/>
    <property type="evidence" value="ECO:0007669"/>
    <property type="project" value="TreeGrafter"/>
</dbReference>
<feature type="transmembrane region" description="Helical" evidence="6">
    <location>
        <begin position="302"/>
        <end position="327"/>
    </location>
</feature>
<evidence type="ECO:0000313" key="9">
    <source>
        <dbReference type="Proteomes" id="UP000664859"/>
    </source>
</evidence>
<proteinExistence type="inferred from homology"/>
<evidence type="ECO:0000256" key="3">
    <source>
        <dbReference type="ARBA" id="ARBA00022692"/>
    </source>
</evidence>
<dbReference type="OrthoDB" id="442680at2759"/>
<dbReference type="Proteomes" id="UP000664859">
    <property type="component" value="Unassembled WGS sequence"/>
</dbReference>
<dbReference type="InterPro" id="IPR049555">
    <property type="entry name" value="GDT1-like_CS"/>
</dbReference>
<dbReference type="GO" id="GO:0032472">
    <property type="term" value="P:Golgi calcium ion transport"/>
    <property type="evidence" value="ECO:0007669"/>
    <property type="project" value="TreeGrafter"/>
</dbReference>
<feature type="transmembrane region" description="Helical" evidence="6">
    <location>
        <begin position="212"/>
        <end position="230"/>
    </location>
</feature>
<keyword evidence="5 6" id="KW-0472">Membrane</keyword>
<evidence type="ECO:0000256" key="2">
    <source>
        <dbReference type="ARBA" id="ARBA00009190"/>
    </source>
</evidence>
<dbReference type="InterPro" id="IPR001727">
    <property type="entry name" value="GDT1-like"/>
</dbReference>
<evidence type="ECO:0000256" key="6">
    <source>
        <dbReference type="RuleBase" id="RU365102"/>
    </source>
</evidence>
<feature type="transmembrane region" description="Helical" evidence="6">
    <location>
        <begin position="142"/>
        <end position="167"/>
    </location>
</feature>
<feature type="chain" id="PRO_5033099424" description="GDT1 family protein" evidence="6">
    <location>
        <begin position="17"/>
        <end position="355"/>
    </location>
</feature>
<gene>
    <name evidence="8" type="ORF">JKP88DRAFT_195619</name>
</gene>
<accession>A0A836CPU7</accession>
<dbReference type="AlphaFoldDB" id="A0A836CPU7"/>
<reference evidence="8" key="1">
    <citation type="submission" date="2021-02" db="EMBL/GenBank/DDBJ databases">
        <title>First Annotated Genome of the Yellow-green Alga Tribonema minus.</title>
        <authorList>
            <person name="Mahan K.M."/>
        </authorList>
    </citation>
    <scope>NUCLEOTIDE SEQUENCE</scope>
    <source>
        <strain evidence="8">UTEX B ZZ1240</strain>
    </source>
</reference>
<feature type="signal peptide" evidence="6">
    <location>
        <begin position="1"/>
        <end position="16"/>
    </location>
</feature>
<keyword evidence="3 6" id="KW-0812">Transmembrane</keyword>
<dbReference type="Pfam" id="PF01169">
    <property type="entry name" value="GDT1"/>
    <property type="match status" value="2"/>
</dbReference>
<feature type="transmembrane region" description="Helical" evidence="6">
    <location>
        <begin position="263"/>
        <end position="282"/>
    </location>
</feature>
<evidence type="ECO:0000256" key="4">
    <source>
        <dbReference type="ARBA" id="ARBA00022989"/>
    </source>
</evidence>
<dbReference type="PANTHER" id="PTHR12608:SF6">
    <property type="entry name" value="PROTEIN PAM71, CHLOROPLASTIC"/>
    <property type="match status" value="1"/>
</dbReference>
<feature type="region of interest" description="Disordered" evidence="7">
    <location>
        <begin position="234"/>
        <end position="261"/>
    </location>
</feature>
<dbReference type="GO" id="GO:0016020">
    <property type="term" value="C:membrane"/>
    <property type="evidence" value="ECO:0007669"/>
    <property type="project" value="UniProtKB-SubCell"/>
</dbReference>
<name>A0A836CPU7_9STRA</name>
<dbReference type="GO" id="GO:0005794">
    <property type="term" value="C:Golgi apparatus"/>
    <property type="evidence" value="ECO:0007669"/>
    <property type="project" value="TreeGrafter"/>
</dbReference>
<dbReference type="PANTHER" id="PTHR12608">
    <property type="entry name" value="TRANSMEMBRANE PROTEIN HTP-1 RELATED"/>
    <property type="match status" value="1"/>
</dbReference>
<sequence>MLLALGVVCLASTVLAFGPMQAVKAPTTMTCSGRACTAAGTTMVWSPLAKTWRRAAKSYFLSGGGPAQQQRQPVAAAKGSARSAAALSRRVGAQLSGVFLVAAVALLSHALPAAAAAAVTAGAPLTGAIADGTLTEATSNGFVQAFSLVFVSEIGDKTFFIAGLLAAKTSRLISFAGSIAALSVMTVLSCLIGVAFHSVPSTLTNGIPFDDYIAVAAFLYFGLVTLRDASQIPDDDNSGMEAEAAEAEESVKELSEGTKGGKAGAPSTLALIAQTFGLVFAAEFGDRSFLTTIALSAAQNPISVAGGAIAAHASATGIAVMGGALLSQYISEKLVGYIGGTLFIIFAITTALGLF</sequence>
<feature type="transmembrane region" description="Helical" evidence="6">
    <location>
        <begin position="179"/>
        <end position="200"/>
    </location>
</feature>
<evidence type="ECO:0000313" key="8">
    <source>
        <dbReference type="EMBL" id="KAG5193133.1"/>
    </source>
</evidence>
<evidence type="ECO:0000256" key="7">
    <source>
        <dbReference type="SAM" id="MobiDB-lite"/>
    </source>
</evidence>